<feature type="transmembrane region" description="Helical" evidence="7">
    <location>
        <begin position="416"/>
        <end position="437"/>
    </location>
</feature>
<feature type="compositionally biased region" description="Polar residues" evidence="6">
    <location>
        <begin position="1"/>
        <end position="14"/>
    </location>
</feature>
<dbReference type="InterPro" id="IPR008271">
    <property type="entry name" value="Ser/Thr_kinase_AS"/>
</dbReference>
<dbReference type="SMART" id="SM00220">
    <property type="entry name" value="S_TKc"/>
    <property type="match status" value="1"/>
</dbReference>
<dbReference type="PROSITE" id="PS00108">
    <property type="entry name" value="PROTEIN_KINASE_ST"/>
    <property type="match status" value="1"/>
</dbReference>
<keyword evidence="4 5" id="KW-0067">ATP-binding</keyword>
<keyword evidence="10" id="KW-1185">Reference proteome</keyword>
<feature type="binding site" evidence="5">
    <location>
        <position position="482"/>
    </location>
    <ligand>
        <name>ATP</name>
        <dbReference type="ChEBI" id="CHEBI:30616"/>
    </ligand>
</feature>
<evidence type="ECO:0000256" key="4">
    <source>
        <dbReference type="ARBA" id="ARBA00022840"/>
    </source>
</evidence>
<keyword evidence="7" id="KW-0812">Transmembrane</keyword>
<feature type="compositionally biased region" description="Low complexity" evidence="6">
    <location>
        <begin position="228"/>
        <end position="241"/>
    </location>
</feature>
<evidence type="ECO:0000256" key="2">
    <source>
        <dbReference type="ARBA" id="ARBA00022741"/>
    </source>
</evidence>
<protein>
    <submittedName>
        <fullName evidence="9">Serine/threonine-protein kinase PknB</fullName>
        <ecNumber evidence="9">2.7.11.1</ecNumber>
    </submittedName>
</protein>
<dbReference type="Gene3D" id="1.10.510.10">
    <property type="entry name" value="Transferase(Phosphotransferase) domain 1"/>
    <property type="match status" value="1"/>
</dbReference>
<evidence type="ECO:0000256" key="7">
    <source>
        <dbReference type="SAM" id="Phobius"/>
    </source>
</evidence>
<feature type="compositionally biased region" description="Basic and acidic residues" evidence="6">
    <location>
        <begin position="15"/>
        <end position="24"/>
    </location>
</feature>
<dbReference type="OrthoDB" id="6111975at2"/>
<feature type="region of interest" description="Disordered" evidence="6">
    <location>
        <begin position="212"/>
        <end position="241"/>
    </location>
</feature>
<feature type="compositionally biased region" description="Polar residues" evidence="6">
    <location>
        <begin position="29"/>
        <end position="44"/>
    </location>
</feature>
<name>A0A517NU38_9BACT</name>
<dbReference type="Gene3D" id="3.30.200.20">
    <property type="entry name" value="Phosphorylase Kinase, domain 1"/>
    <property type="match status" value="1"/>
</dbReference>
<evidence type="ECO:0000256" key="3">
    <source>
        <dbReference type="ARBA" id="ARBA00022777"/>
    </source>
</evidence>
<evidence type="ECO:0000313" key="10">
    <source>
        <dbReference type="Proteomes" id="UP000319817"/>
    </source>
</evidence>
<proteinExistence type="predicted"/>
<evidence type="ECO:0000256" key="6">
    <source>
        <dbReference type="SAM" id="MobiDB-lite"/>
    </source>
</evidence>
<feature type="region of interest" description="Disordered" evidence="6">
    <location>
        <begin position="1"/>
        <end position="44"/>
    </location>
</feature>
<reference evidence="9 10" key="1">
    <citation type="submission" date="2019-02" db="EMBL/GenBank/DDBJ databases">
        <title>Deep-cultivation of Planctomycetes and their phenomic and genomic characterization uncovers novel biology.</title>
        <authorList>
            <person name="Wiegand S."/>
            <person name="Jogler M."/>
            <person name="Boedeker C."/>
            <person name="Pinto D."/>
            <person name="Vollmers J."/>
            <person name="Rivas-Marin E."/>
            <person name="Kohn T."/>
            <person name="Peeters S.H."/>
            <person name="Heuer A."/>
            <person name="Rast P."/>
            <person name="Oberbeckmann S."/>
            <person name="Bunk B."/>
            <person name="Jeske O."/>
            <person name="Meyerdierks A."/>
            <person name="Storesund J.E."/>
            <person name="Kallscheuer N."/>
            <person name="Luecker S."/>
            <person name="Lage O.M."/>
            <person name="Pohl T."/>
            <person name="Merkel B.J."/>
            <person name="Hornburger P."/>
            <person name="Mueller R.-W."/>
            <person name="Bruemmer F."/>
            <person name="Labrenz M."/>
            <person name="Spormann A.M."/>
            <person name="Op den Camp H."/>
            <person name="Overmann J."/>
            <person name="Amann R."/>
            <person name="Jetten M.S.M."/>
            <person name="Mascher T."/>
            <person name="Medema M.H."/>
            <person name="Devos D.P."/>
            <person name="Kaster A.-K."/>
            <person name="Ovreas L."/>
            <person name="Rohde M."/>
            <person name="Galperin M.Y."/>
            <person name="Jogler C."/>
        </authorList>
    </citation>
    <scope>NUCLEOTIDE SEQUENCE [LARGE SCALE GENOMIC DNA]</scope>
    <source>
        <strain evidence="9 10">K23_9</strain>
    </source>
</reference>
<dbReference type="CDD" id="cd14014">
    <property type="entry name" value="STKc_PknB_like"/>
    <property type="match status" value="1"/>
</dbReference>
<keyword evidence="3 9" id="KW-0418">Kinase</keyword>
<dbReference type="RefSeq" id="WP_145418330.1">
    <property type="nucleotide sequence ID" value="NZ_CP036526.1"/>
</dbReference>
<dbReference type="InterPro" id="IPR011009">
    <property type="entry name" value="Kinase-like_dom_sf"/>
</dbReference>
<dbReference type="InterPro" id="IPR000719">
    <property type="entry name" value="Prot_kinase_dom"/>
</dbReference>
<organism evidence="9 10">
    <name type="scientific">Stieleria marina</name>
    <dbReference type="NCBI Taxonomy" id="1930275"/>
    <lineage>
        <taxon>Bacteria</taxon>
        <taxon>Pseudomonadati</taxon>
        <taxon>Planctomycetota</taxon>
        <taxon>Planctomycetia</taxon>
        <taxon>Pirellulales</taxon>
        <taxon>Pirellulaceae</taxon>
        <taxon>Stieleria</taxon>
    </lineage>
</organism>
<dbReference type="GO" id="GO:0005524">
    <property type="term" value="F:ATP binding"/>
    <property type="evidence" value="ECO:0007669"/>
    <property type="project" value="UniProtKB-UniRule"/>
</dbReference>
<keyword evidence="7" id="KW-0472">Membrane</keyword>
<dbReference type="EC" id="2.7.11.1" evidence="9"/>
<evidence type="ECO:0000259" key="8">
    <source>
        <dbReference type="PROSITE" id="PS50011"/>
    </source>
</evidence>
<dbReference type="PANTHER" id="PTHR43289">
    <property type="entry name" value="MITOGEN-ACTIVATED PROTEIN KINASE KINASE KINASE 20-RELATED"/>
    <property type="match status" value="1"/>
</dbReference>
<gene>
    <name evidence="9" type="primary">pknB_11</name>
    <name evidence="9" type="ORF">K239x_25870</name>
</gene>
<evidence type="ECO:0000256" key="1">
    <source>
        <dbReference type="ARBA" id="ARBA00022679"/>
    </source>
</evidence>
<keyword evidence="2 5" id="KW-0547">Nucleotide-binding</keyword>
<feature type="domain" description="Protein kinase" evidence="8">
    <location>
        <begin position="453"/>
        <end position="726"/>
    </location>
</feature>
<dbReference type="Proteomes" id="UP000319817">
    <property type="component" value="Chromosome"/>
</dbReference>
<evidence type="ECO:0000313" key="9">
    <source>
        <dbReference type="EMBL" id="QDT10630.1"/>
    </source>
</evidence>
<dbReference type="SUPFAM" id="SSF56112">
    <property type="entry name" value="Protein kinase-like (PK-like)"/>
    <property type="match status" value="1"/>
</dbReference>
<keyword evidence="1 9" id="KW-0808">Transferase</keyword>
<sequence length="766" mass="83972">MASSDFPKLQSSDDSSGRENRWGDAKSLWPSSASHNSVARNTQASRSRARRLAPWIAGTVSLLLLLTTLLIGWRVRESMRRVNRTSIETIRSANVAIMDLWLTARTDDVSVALSDAKVRSASLALLNAHGNRGVINPSDLQSKDARDATSQLARIAFDRRDYLGWCVIDSRGTVLASDHPEWVAVQLPIPLDTQDQIDRSITTVTRPFVPPVSLAKKKTKTTPDANAKQSKTGKSSSKKSLSGNAPVMLAIAPISEGVRSLGALVLIIDPLQKFCDLLQSARIGKSCETIAFDRSGVLITRSRFESQLRQSGLLSSDRRVTSALNVHSRVPSDSPIPSGTQSPKLLARQMAELTLTEAADQATRGAAGSNLTGYLDYRGVNVIGTWCWVPKYNFGVVTKMDYEEAYGPMQILRNAFIMLLGVVGLASMGLFALVAIIRRFAADQTPVRRLGQYDLTESLGHGGMGRVYRGRHESLRRDVAVKVLEPTAVNHHSFARFEREVRLTAKLGHPNTIDIYDFGRTDDGTFFYVMEFVEGISLDDLIREDGWQSPGRVIHILTQICGSLNEAHEQGMVHRDIKPANILLSSGVGVCDLVKVLDFGLVREIDHDTLQLTQSASITGTPLYMSPEAIRDASTADARSDIYSLGAVGYHLLCGQTVFSGELAADVCAKQLHEIPLRPCQRAVGTNQHGVNSDFPDDLQDILMNCLQKDPLARPQSMAELADALGQCQDACNWKASDARSWWETRLNRAIESPRDLASDFADNAP</sequence>
<feature type="transmembrane region" description="Helical" evidence="7">
    <location>
        <begin position="52"/>
        <end position="73"/>
    </location>
</feature>
<dbReference type="Pfam" id="PF00069">
    <property type="entry name" value="Pkinase"/>
    <property type="match status" value="1"/>
</dbReference>
<keyword evidence="7" id="KW-1133">Transmembrane helix</keyword>
<dbReference type="PANTHER" id="PTHR43289:SF6">
    <property type="entry name" value="SERINE_THREONINE-PROTEIN KINASE NEKL-3"/>
    <property type="match status" value="1"/>
</dbReference>
<dbReference type="PROSITE" id="PS00107">
    <property type="entry name" value="PROTEIN_KINASE_ATP"/>
    <property type="match status" value="1"/>
</dbReference>
<dbReference type="AlphaFoldDB" id="A0A517NU38"/>
<dbReference type="EMBL" id="CP036526">
    <property type="protein sequence ID" value="QDT10630.1"/>
    <property type="molecule type" value="Genomic_DNA"/>
</dbReference>
<dbReference type="PROSITE" id="PS50011">
    <property type="entry name" value="PROTEIN_KINASE_DOM"/>
    <property type="match status" value="1"/>
</dbReference>
<accession>A0A517NU38</accession>
<evidence type="ECO:0000256" key="5">
    <source>
        <dbReference type="PROSITE-ProRule" id="PRU10141"/>
    </source>
</evidence>
<dbReference type="GO" id="GO:0004674">
    <property type="term" value="F:protein serine/threonine kinase activity"/>
    <property type="evidence" value="ECO:0007669"/>
    <property type="project" value="UniProtKB-EC"/>
</dbReference>
<dbReference type="InterPro" id="IPR017441">
    <property type="entry name" value="Protein_kinase_ATP_BS"/>
</dbReference>